<feature type="domain" description="AMP-dependent synthetase/ligase" evidence="3">
    <location>
        <begin position="30"/>
        <end position="398"/>
    </location>
</feature>
<accession>A0A2J7RR44</accession>
<gene>
    <name evidence="4" type="ORF">B7P43_G14455</name>
</gene>
<dbReference type="AlphaFoldDB" id="A0A2J7RR44"/>
<evidence type="ECO:0000256" key="2">
    <source>
        <dbReference type="ARBA" id="ARBA00022553"/>
    </source>
</evidence>
<dbReference type="FunCoup" id="A0A2J7RR44">
    <property type="interactions" value="17"/>
</dbReference>
<proteinExistence type="predicted"/>
<dbReference type="Gene3D" id="3.40.630.30">
    <property type="match status" value="1"/>
</dbReference>
<evidence type="ECO:0000313" key="4">
    <source>
        <dbReference type="EMBL" id="PNF43304.1"/>
    </source>
</evidence>
<dbReference type="SUPFAM" id="SSF47336">
    <property type="entry name" value="ACP-like"/>
    <property type="match status" value="1"/>
</dbReference>
<dbReference type="InParanoid" id="A0A2J7RR44"/>
<dbReference type="SMR" id="A0A2J7RR44"/>
<keyword evidence="1" id="KW-0596">Phosphopantetheine</keyword>
<dbReference type="STRING" id="105785.A0A2J7RR44"/>
<evidence type="ECO:0000259" key="3">
    <source>
        <dbReference type="Pfam" id="PF00501"/>
    </source>
</evidence>
<evidence type="ECO:0000256" key="1">
    <source>
        <dbReference type="ARBA" id="ARBA00022450"/>
    </source>
</evidence>
<dbReference type="FunFam" id="3.40.50.12780:FF:000038">
    <property type="entry name" value="Ebony protein"/>
    <property type="match status" value="1"/>
</dbReference>
<dbReference type="PANTHER" id="PTHR44845:SF6">
    <property type="entry name" value="BETA-ALANINE-ACTIVATING ENZYME"/>
    <property type="match status" value="1"/>
</dbReference>
<dbReference type="CDD" id="cd05930">
    <property type="entry name" value="A_NRPS"/>
    <property type="match status" value="1"/>
</dbReference>
<keyword evidence="5" id="KW-1185">Reference proteome</keyword>
<dbReference type="InterPro" id="IPR010071">
    <property type="entry name" value="AA_adenyl_dom"/>
</dbReference>
<dbReference type="InterPro" id="IPR000873">
    <property type="entry name" value="AMP-dep_synth/lig_dom"/>
</dbReference>
<organism evidence="4 5">
    <name type="scientific">Cryptotermes secundus</name>
    <dbReference type="NCBI Taxonomy" id="105785"/>
    <lineage>
        <taxon>Eukaryota</taxon>
        <taxon>Metazoa</taxon>
        <taxon>Ecdysozoa</taxon>
        <taxon>Arthropoda</taxon>
        <taxon>Hexapoda</taxon>
        <taxon>Insecta</taxon>
        <taxon>Pterygota</taxon>
        <taxon>Neoptera</taxon>
        <taxon>Polyneoptera</taxon>
        <taxon>Dictyoptera</taxon>
        <taxon>Blattodea</taxon>
        <taxon>Blattoidea</taxon>
        <taxon>Termitoidae</taxon>
        <taxon>Kalotermitidae</taxon>
        <taxon>Cryptotermitinae</taxon>
        <taxon>Cryptotermes</taxon>
    </lineage>
</organism>
<dbReference type="PANTHER" id="PTHR44845">
    <property type="entry name" value="CARRIER DOMAIN-CONTAINING PROTEIN"/>
    <property type="match status" value="1"/>
</dbReference>
<dbReference type="NCBIfam" id="TIGR01733">
    <property type="entry name" value="AA-adenyl-dom"/>
    <property type="match status" value="1"/>
</dbReference>
<reference evidence="4 5" key="1">
    <citation type="submission" date="2017-12" db="EMBL/GenBank/DDBJ databases">
        <title>Hemimetabolous genomes reveal molecular basis of termite eusociality.</title>
        <authorList>
            <person name="Harrison M.C."/>
            <person name="Jongepier E."/>
            <person name="Robertson H.M."/>
            <person name="Arning N."/>
            <person name="Bitard-Feildel T."/>
            <person name="Chao H."/>
            <person name="Childers C.P."/>
            <person name="Dinh H."/>
            <person name="Doddapaneni H."/>
            <person name="Dugan S."/>
            <person name="Gowin J."/>
            <person name="Greiner C."/>
            <person name="Han Y."/>
            <person name="Hu H."/>
            <person name="Hughes D.S.T."/>
            <person name="Huylmans A.-K."/>
            <person name="Kemena C."/>
            <person name="Kremer L.P.M."/>
            <person name="Lee S.L."/>
            <person name="Lopez-Ezquerra A."/>
            <person name="Mallet L."/>
            <person name="Monroy-Kuhn J.M."/>
            <person name="Moser A."/>
            <person name="Murali S.C."/>
            <person name="Muzny D.M."/>
            <person name="Otani S."/>
            <person name="Piulachs M.-D."/>
            <person name="Poelchau M."/>
            <person name="Qu J."/>
            <person name="Schaub F."/>
            <person name="Wada-Katsumata A."/>
            <person name="Worley K.C."/>
            <person name="Xie Q."/>
            <person name="Ylla G."/>
            <person name="Poulsen M."/>
            <person name="Gibbs R.A."/>
            <person name="Schal C."/>
            <person name="Richards S."/>
            <person name="Belles X."/>
            <person name="Korb J."/>
            <person name="Bornberg-Bauer E."/>
        </authorList>
    </citation>
    <scope>NUCLEOTIDE SEQUENCE [LARGE SCALE GENOMIC DNA]</scope>
    <source>
        <tissue evidence="4">Whole body</tissue>
    </source>
</reference>
<dbReference type="FunFam" id="3.40.630.30:FF:000088">
    <property type="entry name" value="Ebony protein"/>
    <property type="match status" value="1"/>
</dbReference>
<dbReference type="Pfam" id="PF00501">
    <property type="entry name" value="AMP-binding"/>
    <property type="match status" value="1"/>
</dbReference>
<sequence>MGSIPALSILRGEVYPFSSPPLLLHRLLEQTVGLSGQKEALTFHSKTLSLKTLDAAASRLARALLQHVHSAHRQANQDGDFLVAVCMDPSDQLVVTLLAVWKIGAAYLPLDPSFPPARVSHILSEAEPMLVIADKDDEELFGSFRNIVQYEQLHQQAANLSPEPVPESQMLSGGNTSLALVLYTSGSTGIPKGVRLPHQVVLNRLQWQWREFPYGPEEHTCVFKTALTFVDSVAELWGPLLQGRKVLVVPRDVTKDPERLLHVLEEQKVQRLVLVPSLLRSLLLVLRFETPDKGLLSHLKTWVCSGEPLPTQLAHDFFAHFNSGDHVLCNFYGSTEVMGDVTYHVVRSAAEIKDNDKVPIGRPLHNTAIYLLDENQHPVVSGEVGELYVSGLNLTQGYVRGRDPERFVPNPLTVDPEHSRLYRTGDFARLVKGSLMYEGRTDSQVKVRGHRVDLSEVEQAVAAVPGVEKSVVLCYKPGEIEQVLLAYVTTHPSACLTSQQVETALHNSLTTYMQPQVFVIDSIPLLVNGKTDRQALLRTYEEQNTGSGGLRTDSLELDYTGIADNQLAKAHTLFETVASVLGGSIRSKVCQRANFYELGGNSLNSVLTVTKLRQQGYVIGITDFISSKDLQDVMDRMHSTDDDKDTTAATDKQENTRYTAHMLQDEHKDAANHMITESFYEKADLEQWLKPDVHRRDYKDLTDKIWEPLIQKNLSFLVKDALGEPVGVALNFDAHDEPTVDIASKLAIVFDFLEFLEGPIREKQLPQGRGKVLHSFMMATDPSLSHQQNVEVMQFMEAEVLSMAQSKGFAGIFTTNTNPLTQQLGTDVYDYKVLSDYQVNLYIAPDGSKPFQEAPDSQRAICSWRQI</sequence>
<dbReference type="InterPro" id="IPR042099">
    <property type="entry name" value="ANL_N_sf"/>
</dbReference>
<dbReference type="Gene3D" id="1.10.1200.10">
    <property type="entry name" value="ACP-like"/>
    <property type="match status" value="1"/>
</dbReference>
<dbReference type="InterPro" id="IPR036736">
    <property type="entry name" value="ACP-like_sf"/>
</dbReference>
<dbReference type="Proteomes" id="UP000235965">
    <property type="component" value="Unassembled WGS sequence"/>
</dbReference>
<dbReference type="PROSITE" id="PS00012">
    <property type="entry name" value="PHOSPHOPANTETHEINE"/>
    <property type="match status" value="1"/>
</dbReference>
<dbReference type="InterPro" id="IPR020845">
    <property type="entry name" value="AMP-binding_CS"/>
</dbReference>
<dbReference type="PROSITE" id="PS00455">
    <property type="entry name" value="AMP_BINDING"/>
    <property type="match status" value="1"/>
</dbReference>
<dbReference type="Gene3D" id="3.30.300.30">
    <property type="match status" value="1"/>
</dbReference>
<dbReference type="Gene3D" id="3.40.50.12780">
    <property type="entry name" value="N-terminal domain of ligase-like"/>
    <property type="match status" value="1"/>
</dbReference>
<dbReference type="SUPFAM" id="SSF56801">
    <property type="entry name" value="Acetyl-CoA synthetase-like"/>
    <property type="match status" value="1"/>
</dbReference>
<dbReference type="InterPro" id="IPR045851">
    <property type="entry name" value="AMP-bd_C_sf"/>
</dbReference>
<dbReference type="InterPro" id="IPR006162">
    <property type="entry name" value="Ppantetheine_attach_site"/>
</dbReference>
<keyword evidence="2" id="KW-0597">Phosphoprotein</keyword>
<dbReference type="EMBL" id="NEVH01000611">
    <property type="protein sequence ID" value="PNF43304.1"/>
    <property type="molecule type" value="Genomic_DNA"/>
</dbReference>
<dbReference type="OrthoDB" id="416786at2759"/>
<evidence type="ECO:0000313" key="5">
    <source>
        <dbReference type="Proteomes" id="UP000235965"/>
    </source>
</evidence>
<name>A0A2J7RR44_9NEOP</name>
<protein>
    <recommendedName>
        <fullName evidence="3">AMP-dependent synthetase/ligase domain-containing protein</fullName>
    </recommendedName>
</protein>
<comment type="caution">
    <text evidence="4">The sequence shown here is derived from an EMBL/GenBank/DDBJ whole genome shotgun (WGS) entry which is preliminary data.</text>
</comment>